<dbReference type="PANTHER" id="PTHR44688:SF25">
    <property type="entry name" value="HTH LUXR-TYPE DOMAIN-CONTAINING PROTEIN"/>
    <property type="match status" value="1"/>
</dbReference>
<keyword evidence="6" id="KW-1185">Reference proteome</keyword>
<dbReference type="PROSITE" id="PS50043">
    <property type="entry name" value="HTH_LUXR_2"/>
    <property type="match status" value="1"/>
</dbReference>
<accession>A0ABP8W2J6</accession>
<dbReference type="SMART" id="SM00421">
    <property type="entry name" value="HTH_LUXR"/>
    <property type="match status" value="1"/>
</dbReference>
<evidence type="ECO:0000313" key="5">
    <source>
        <dbReference type="EMBL" id="GAA4677278.1"/>
    </source>
</evidence>
<dbReference type="Gene3D" id="1.10.10.10">
    <property type="entry name" value="Winged helix-like DNA-binding domain superfamily/Winged helix DNA-binding domain"/>
    <property type="match status" value="1"/>
</dbReference>
<dbReference type="CDD" id="cd06170">
    <property type="entry name" value="LuxR_C_like"/>
    <property type="match status" value="1"/>
</dbReference>
<gene>
    <name evidence="5" type="ORF">GCM10025780_22470</name>
</gene>
<dbReference type="RefSeq" id="WP_345375969.1">
    <property type="nucleotide sequence ID" value="NZ_BAABLM010000004.1"/>
</dbReference>
<evidence type="ECO:0000256" key="1">
    <source>
        <dbReference type="ARBA" id="ARBA00023015"/>
    </source>
</evidence>
<dbReference type="SUPFAM" id="SSF46894">
    <property type="entry name" value="C-terminal effector domain of the bipartite response regulators"/>
    <property type="match status" value="1"/>
</dbReference>
<evidence type="ECO:0000256" key="3">
    <source>
        <dbReference type="ARBA" id="ARBA00023163"/>
    </source>
</evidence>
<protein>
    <recommendedName>
        <fullName evidence="4">HTH luxR-type domain-containing protein</fullName>
    </recommendedName>
</protein>
<evidence type="ECO:0000313" key="6">
    <source>
        <dbReference type="Proteomes" id="UP001501295"/>
    </source>
</evidence>
<dbReference type="Pfam" id="PF00196">
    <property type="entry name" value="GerE"/>
    <property type="match status" value="1"/>
</dbReference>
<dbReference type="InterPro" id="IPR000792">
    <property type="entry name" value="Tscrpt_reg_LuxR_C"/>
</dbReference>
<feature type="domain" description="HTH luxR-type" evidence="4">
    <location>
        <begin position="461"/>
        <end position="526"/>
    </location>
</feature>
<dbReference type="SUPFAM" id="SSF48452">
    <property type="entry name" value="TPR-like"/>
    <property type="match status" value="1"/>
</dbReference>
<evidence type="ECO:0000259" key="4">
    <source>
        <dbReference type="PROSITE" id="PS50043"/>
    </source>
</evidence>
<dbReference type="PANTHER" id="PTHR44688">
    <property type="entry name" value="DNA-BINDING TRANSCRIPTIONAL ACTIVATOR DEVR_DOSR"/>
    <property type="match status" value="1"/>
</dbReference>
<dbReference type="InterPro" id="IPR036388">
    <property type="entry name" value="WH-like_DNA-bd_sf"/>
</dbReference>
<dbReference type="InterPro" id="IPR011990">
    <property type="entry name" value="TPR-like_helical_dom_sf"/>
</dbReference>
<dbReference type="EMBL" id="BAABLM010000004">
    <property type="protein sequence ID" value="GAA4677278.1"/>
    <property type="molecule type" value="Genomic_DNA"/>
</dbReference>
<keyword evidence="2" id="KW-0238">DNA-binding</keyword>
<evidence type="ECO:0000256" key="2">
    <source>
        <dbReference type="ARBA" id="ARBA00023125"/>
    </source>
</evidence>
<proteinExistence type="predicted"/>
<dbReference type="PRINTS" id="PR00038">
    <property type="entry name" value="HTHLUXR"/>
</dbReference>
<sequence>MNTRNDTSADPSPSTAIQVDHRTMLDTIEKIWPQIAPIQGARLRDAIRSIPEAEWRTRPRILLALAASHRSVGSTSRSAALPWFRAVQKNIQADPTSDLDVRAGYLIHLAATQRSLGSLHASKENLERARTMIEGDESLEISKRISLSASFSLQLGLVRIHLGAFDEALFALSLAEGLADEHLSTAEKVECLSALAFVNFLLGDFPVAEEQADLAEQHAEGTDLFRSTFAALAHITRFMLAVDQADATTELGQLIGDLRVCTAGSDWEPQAVFAEALARYDRGAFIETLDLLGRVARLLAPFVGEVLVSSASDIHRAETMRMLGEVEQARRLSAALTPSQHHVTCPASIQALSHFTVGDPQAALDVLADCLELGDLHSTRSMAQVYAITAAAQNDLDNPVASNIAFDRALLVAATHGTTWPFQTLPGEVVDRLLARAAARVQSPIVAALVERLHGTPHEDTQPLADPLSDRELVIVRHLATGATLSQIGAELFISVNTVKSHVRSIYRKLSATNRREAITRANQLGLTEER</sequence>
<dbReference type="InterPro" id="IPR016032">
    <property type="entry name" value="Sig_transdc_resp-reg_C-effctor"/>
</dbReference>
<name>A0ABP8W2J6_9MICO</name>
<comment type="caution">
    <text evidence="5">The sequence shown here is derived from an EMBL/GenBank/DDBJ whole genome shotgun (WGS) entry which is preliminary data.</text>
</comment>
<dbReference type="Gene3D" id="1.25.40.10">
    <property type="entry name" value="Tetratricopeptide repeat domain"/>
    <property type="match status" value="1"/>
</dbReference>
<keyword evidence="1" id="KW-0805">Transcription regulation</keyword>
<keyword evidence="3" id="KW-0804">Transcription</keyword>
<organism evidence="5 6">
    <name type="scientific">Frondihabitans cladoniiphilus</name>
    <dbReference type="NCBI Taxonomy" id="715785"/>
    <lineage>
        <taxon>Bacteria</taxon>
        <taxon>Bacillati</taxon>
        <taxon>Actinomycetota</taxon>
        <taxon>Actinomycetes</taxon>
        <taxon>Micrococcales</taxon>
        <taxon>Microbacteriaceae</taxon>
        <taxon>Frondihabitans</taxon>
    </lineage>
</organism>
<reference evidence="6" key="1">
    <citation type="journal article" date="2019" name="Int. J. Syst. Evol. Microbiol.">
        <title>The Global Catalogue of Microorganisms (GCM) 10K type strain sequencing project: providing services to taxonomists for standard genome sequencing and annotation.</title>
        <authorList>
            <consortium name="The Broad Institute Genomics Platform"/>
            <consortium name="The Broad Institute Genome Sequencing Center for Infectious Disease"/>
            <person name="Wu L."/>
            <person name="Ma J."/>
        </authorList>
    </citation>
    <scope>NUCLEOTIDE SEQUENCE [LARGE SCALE GENOMIC DNA]</scope>
    <source>
        <strain evidence="6">JCM 18956</strain>
    </source>
</reference>
<dbReference type="Proteomes" id="UP001501295">
    <property type="component" value="Unassembled WGS sequence"/>
</dbReference>